<keyword evidence="8" id="KW-0503">Monooxygenase</keyword>
<evidence type="ECO:0000256" key="2">
    <source>
        <dbReference type="ARBA" id="ARBA00005179"/>
    </source>
</evidence>
<evidence type="ECO:0000256" key="6">
    <source>
        <dbReference type="ARBA" id="ARBA00023002"/>
    </source>
</evidence>
<gene>
    <name evidence="9" type="primary">J9VNH2</name>
</gene>
<keyword evidence="5" id="KW-0479">Metal-binding</keyword>
<dbReference type="Pfam" id="PF00067">
    <property type="entry name" value="p450"/>
    <property type="match status" value="1"/>
</dbReference>
<dbReference type="Gene3D" id="1.10.630.10">
    <property type="entry name" value="Cytochrome P450"/>
    <property type="match status" value="1"/>
</dbReference>
<dbReference type="EMBL" id="LR727372">
    <property type="protein sequence ID" value="VWO99056.1"/>
    <property type="molecule type" value="Genomic_DNA"/>
</dbReference>
<dbReference type="PANTHER" id="PTHR24305:SF166">
    <property type="entry name" value="CYTOCHROME P450 12A4, MITOCHONDRIAL-RELATED"/>
    <property type="match status" value="1"/>
</dbReference>
<keyword evidence="6" id="KW-0560">Oxidoreductase</keyword>
<protein>
    <submittedName>
        <fullName evidence="9">FAD-binding FR-type domain-containing protein</fullName>
    </submittedName>
</protein>
<comment type="similarity">
    <text evidence="3">Belongs to the cytochrome P450 family.</text>
</comment>
<dbReference type="PANTHER" id="PTHR24305">
    <property type="entry name" value="CYTOCHROME P450"/>
    <property type="match status" value="1"/>
</dbReference>
<keyword evidence="4" id="KW-0349">Heme</keyword>
<proteinExistence type="inferred from homology"/>
<name>A0A5K1K0A5_9APHY</name>
<evidence type="ECO:0000256" key="3">
    <source>
        <dbReference type="ARBA" id="ARBA00010617"/>
    </source>
</evidence>
<comment type="cofactor">
    <cofactor evidence="1">
        <name>heme</name>
        <dbReference type="ChEBI" id="CHEBI:30413"/>
    </cofactor>
</comment>
<dbReference type="SUPFAM" id="SSF48264">
    <property type="entry name" value="Cytochrome P450"/>
    <property type="match status" value="1"/>
</dbReference>
<dbReference type="GO" id="GO:0005506">
    <property type="term" value="F:iron ion binding"/>
    <property type="evidence" value="ECO:0007669"/>
    <property type="project" value="InterPro"/>
</dbReference>
<accession>A0A5K1K0A5</accession>
<evidence type="ECO:0000256" key="4">
    <source>
        <dbReference type="ARBA" id="ARBA00022617"/>
    </source>
</evidence>
<comment type="pathway">
    <text evidence="2">Secondary metabolite biosynthesis.</text>
</comment>
<dbReference type="InterPro" id="IPR036396">
    <property type="entry name" value="Cyt_P450_sf"/>
</dbReference>
<sequence>MTVDPKAIQHVFQKSGYNYTKKTSQNFMGYLIAGPGIATMLGEDHHRHRKIMHPAFSAPQLRSFLPLFQRIAGKLSEKWKGELVTTGELELMMNKWLSRATLDVIGEAAFDYDYNALDAGGRSALSKAYDNLLKDIDYQPSNASILFRSAWDYIPIPLLKLIKYVPAHPFTRVRNLNNLFMQYGKQILREQAPEVDAERKVNGKDVMSILIKANSSADAKTRLDDAELIAEMATLTIAGHETTASTLSAARGKVMERGGTEFTTEDLDSLTLTMNAIKETLRLHPIAYGLPRVAVKDDVIPLAYPIVSTTGETISEIPIKAGQVVYSSFAGYQRLPGVWGEDADEWNPDRFLRIEMAKQPVSIGVLHSADLERTIAPVLSCWDPGVHRLAVLVRTPVPTIIARVLGTDMHADTEAWLAYLPRSLIEMQAFLGELLEAFQFHLPREKMEVQKATVGVGMAPIVRGKPELGAALPLRISLVQ</sequence>
<reference evidence="9" key="1">
    <citation type="submission" date="2019-10" db="EMBL/GenBank/DDBJ databases">
        <authorList>
            <person name="Nor Muhammad N."/>
        </authorList>
    </citation>
    <scope>NUCLEOTIDE SEQUENCE</scope>
</reference>
<evidence type="ECO:0000256" key="8">
    <source>
        <dbReference type="ARBA" id="ARBA00023033"/>
    </source>
</evidence>
<dbReference type="GO" id="GO:0016705">
    <property type="term" value="F:oxidoreductase activity, acting on paired donors, with incorporation or reduction of molecular oxygen"/>
    <property type="evidence" value="ECO:0007669"/>
    <property type="project" value="InterPro"/>
</dbReference>
<evidence type="ECO:0000256" key="5">
    <source>
        <dbReference type="ARBA" id="ARBA00022723"/>
    </source>
</evidence>
<evidence type="ECO:0000256" key="1">
    <source>
        <dbReference type="ARBA" id="ARBA00001971"/>
    </source>
</evidence>
<dbReference type="GO" id="GO:0004497">
    <property type="term" value="F:monooxygenase activity"/>
    <property type="evidence" value="ECO:0007669"/>
    <property type="project" value="UniProtKB-KW"/>
</dbReference>
<dbReference type="InterPro" id="IPR001128">
    <property type="entry name" value="Cyt_P450"/>
</dbReference>
<organism evidence="9">
    <name type="scientific">Ganoderma boninense</name>
    <dbReference type="NCBI Taxonomy" id="34458"/>
    <lineage>
        <taxon>Eukaryota</taxon>
        <taxon>Fungi</taxon>
        <taxon>Dikarya</taxon>
        <taxon>Basidiomycota</taxon>
        <taxon>Agaricomycotina</taxon>
        <taxon>Agaricomycetes</taxon>
        <taxon>Polyporales</taxon>
        <taxon>Polyporaceae</taxon>
        <taxon>Ganoderma</taxon>
    </lineage>
</organism>
<dbReference type="GO" id="GO:0020037">
    <property type="term" value="F:heme binding"/>
    <property type="evidence" value="ECO:0007669"/>
    <property type="project" value="InterPro"/>
</dbReference>
<keyword evidence="7" id="KW-0408">Iron</keyword>
<evidence type="ECO:0000256" key="7">
    <source>
        <dbReference type="ARBA" id="ARBA00023004"/>
    </source>
</evidence>
<dbReference type="InterPro" id="IPR050121">
    <property type="entry name" value="Cytochrome_P450_monoxygenase"/>
</dbReference>
<evidence type="ECO:0000313" key="9">
    <source>
        <dbReference type="EMBL" id="VWO99056.1"/>
    </source>
</evidence>
<dbReference type="AlphaFoldDB" id="A0A5K1K0A5"/>